<evidence type="ECO:0000256" key="2">
    <source>
        <dbReference type="ARBA" id="ARBA00023125"/>
    </source>
</evidence>
<dbReference type="Gene3D" id="1.10.10.10">
    <property type="entry name" value="Winged helix-like DNA-binding domain superfamily/Winged helix DNA-binding domain"/>
    <property type="match status" value="1"/>
</dbReference>
<keyword evidence="4" id="KW-0597">Phosphoprotein</keyword>
<dbReference type="PANTHER" id="PTHR44688:SF16">
    <property type="entry name" value="DNA-BINDING TRANSCRIPTIONAL ACTIVATOR DEVR_DOSR"/>
    <property type="match status" value="1"/>
</dbReference>
<dbReference type="SMART" id="SM00421">
    <property type="entry name" value="HTH_LUXR"/>
    <property type="match status" value="1"/>
</dbReference>
<evidence type="ECO:0000256" key="4">
    <source>
        <dbReference type="PROSITE-ProRule" id="PRU00169"/>
    </source>
</evidence>
<dbReference type="PRINTS" id="PR00038">
    <property type="entry name" value="HTHLUXR"/>
</dbReference>
<dbReference type="RefSeq" id="WP_353984436.1">
    <property type="nucleotide sequence ID" value="NZ_JBEWLY010000017.1"/>
</dbReference>
<keyword evidence="8" id="KW-1185">Reference proteome</keyword>
<dbReference type="PROSITE" id="PS50043">
    <property type="entry name" value="HTH_LUXR_2"/>
    <property type="match status" value="1"/>
</dbReference>
<dbReference type="InterPro" id="IPR001789">
    <property type="entry name" value="Sig_transdc_resp-reg_receiver"/>
</dbReference>
<dbReference type="PROSITE" id="PS00622">
    <property type="entry name" value="HTH_LUXR_1"/>
    <property type="match status" value="1"/>
</dbReference>
<dbReference type="InterPro" id="IPR036388">
    <property type="entry name" value="WH-like_DNA-bd_sf"/>
</dbReference>
<dbReference type="InterPro" id="IPR000792">
    <property type="entry name" value="Tscrpt_reg_LuxR_C"/>
</dbReference>
<evidence type="ECO:0000256" key="3">
    <source>
        <dbReference type="ARBA" id="ARBA00023163"/>
    </source>
</evidence>
<dbReference type="InterPro" id="IPR016032">
    <property type="entry name" value="Sig_transdc_resp-reg_C-effctor"/>
</dbReference>
<dbReference type="CDD" id="cd06170">
    <property type="entry name" value="LuxR_C_like"/>
    <property type="match status" value="1"/>
</dbReference>
<keyword evidence="3" id="KW-0804">Transcription</keyword>
<dbReference type="NCBIfam" id="NF006900">
    <property type="entry name" value="PRK09390.1"/>
    <property type="match status" value="1"/>
</dbReference>
<proteinExistence type="predicted"/>
<dbReference type="EMBL" id="JBEWLY010000017">
    <property type="protein sequence ID" value="MET1755943.1"/>
    <property type="molecule type" value="Genomic_DNA"/>
</dbReference>
<evidence type="ECO:0000313" key="7">
    <source>
        <dbReference type="EMBL" id="MET1755943.1"/>
    </source>
</evidence>
<dbReference type="PANTHER" id="PTHR44688">
    <property type="entry name" value="DNA-BINDING TRANSCRIPTIONAL ACTIVATOR DEVR_DOSR"/>
    <property type="match status" value="1"/>
</dbReference>
<dbReference type="SUPFAM" id="SSF46894">
    <property type="entry name" value="C-terminal effector domain of the bipartite response regulators"/>
    <property type="match status" value="1"/>
</dbReference>
<dbReference type="SUPFAM" id="SSF52172">
    <property type="entry name" value="CheY-like"/>
    <property type="match status" value="1"/>
</dbReference>
<dbReference type="Proteomes" id="UP001548713">
    <property type="component" value="Unassembled WGS sequence"/>
</dbReference>
<evidence type="ECO:0000259" key="6">
    <source>
        <dbReference type="PROSITE" id="PS50110"/>
    </source>
</evidence>
<evidence type="ECO:0000256" key="1">
    <source>
        <dbReference type="ARBA" id="ARBA00023015"/>
    </source>
</evidence>
<dbReference type="Pfam" id="PF00072">
    <property type="entry name" value="Response_reg"/>
    <property type="match status" value="1"/>
</dbReference>
<feature type="modified residue" description="4-aspartylphosphate" evidence="4">
    <location>
        <position position="60"/>
    </location>
</feature>
<protein>
    <submittedName>
        <fullName evidence="7">Response regulator FixJ</fullName>
    </submittedName>
</protein>
<accession>A0ABV2D271</accession>
<evidence type="ECO:0000259" key="5">
    <source>
        <dbReference type="PROSITE" id="PS50043"/>
    </source>
</evidence>
<reference evidence="7 8" key="1">
    <citation type="submission" date="2024-07" db="EMBL/GenBank/DDBJ databases">
        <title>Novosphingobium kalidii RD2P27.</title>
        <authorList>
            <person name="Sun J.-Q."/>
        </authorList>
    </citation>
    <scope>NUCLEOTIDE SEQUENCE [LARGE SCALE GENOMIC DNA]</scope>
    <source>
        <strain evidence="7 8">RD2P27</strain>
    </source>
</reference>
<dbReference type="Pfam" id="PF00196">
    <property type="entry name" value="GerE"/>
    <property type="match status" value="1"/>
</dbReference>
<organism evidence="7 8">
    <name type="scientific">Novosphingobium kalidii</name>
    <dbReference type="NCBI Taxonomy" id="3230299"/>
    <lineage>
        <taxon>Bacteria</taxon>
        <taxon>Pseudomonadati</taxon>
        <taxon>Pseudomonadota</taxon>
        <taxon>Alphaproteobacteria</taxon>
        <taxon>Sphingomonadales</taxon>
        <taxon>Sphingomonadaceae</taxon>
        <taxon>Novosphingobium</taxon>
    </lineage>
</organism>
<name>A0ABV2D271_9SPHN</name>
<keyword evidence="2" id="KW-0238">DNA-binding</keyword>
<evidence type="ECO:0000313" key="8">
    <source>
        <dbReference type="Proteomes" id="UP001548713"/>
    </source>
</evidence>
<comment type="caution">
    <text evidence="7">The sequence shown here is derived from an EMBL/GenBank/DDBJ whole genome shotgun (WGS) entry which is preliminary data.</text>
</comment>
<dbReference type="PROSITE" id="PS50110">
    <property type="entry name" value="RESPONSE_REGULATORY"/>
    <property type="match status" value="1"/>
</dbReference>
<sequence length="208" mass="22497">MANESPATDAVVHIIDDDDAARDALAFLLDCHGLTTRTYPSAVQFLKAVGSLERGCIITDVRMPEISGVELVERLKALGVTSPIIVITGHADVPMAIQALRAGVTNFIEKPFSDEVILEAIAGAIAAEQGRGELEGERKRIRERLSTLSLREQQVMDGLVDGKANKVIAYDLGISARTVEVYRANVMTKLGARTLSELVRMVMIARLA</sequence>
<feature type="domain" description="Response regulatory" evidence="6">
    <location>
        <begin position="11"/>
        <end position="125"/>
    </location>
</feature>
<gene>
    <name evidence="7" type="primary">fixJ</name>
    <name evidence="7" type="ORF">ABVV53_10805</name>
</gene>
<dbReference type="Gene3D" id="3.40.50.2300">
    <property type="match status" value="1"/>
</dbReference>
<feature type="domain" description="HTH luxR-type" evidence="5">
    <location>
        <begin position="141"/>
        <end position="206"/>
    </location>
</feature>
<keyword evidence="1" id="KW-0805">Transcription regulation</keyword>
<dbReference type="InterPro" id="IPR011006">
    <property type="entry name" value="CheY-like_superfamily"/>
</dbReference>
<dbReference type="SMART" id="SM00448">
    <property type="entry name" value="REC"/>
    <property type="match status" value="1"/>
</dbReference>